<proteinExistence type="predicted"/>
<feature type="compositionally biased region" description="Basic and acidic residues" evidence="2">
    <location>
        <begin position="46"/>
        <end position="59"/>
    </location>
</feature>
<keyword evidence="1" id="KW-0175">Coiled coil</keyword>
<sequence length="492" mass="55299">MNVKNSRKTPCYKFGRTHSSVGSLKNEYSLKMLLKKKKALKKRKTEGKNKENEKQKEDNQSTVNFSRPTRTVLGSDIKNTENLELAASPSNQSPSKYGKLSSFMKYQNKTSRSNLLNSSRESYSMFTPKSTMSNREGSNERNNLFKFKRQLHKNNKGNISAEVPDFDDQKELHNTSMSEPQDQGHFRSGKNDQIIQFLMKENNKIKGELNTVKAENSLLKEQYLTLNSKVDHLLKAVRSMSKEGSPTADKMRDIQRESVLCEDSEPFTIPNRSFDGQKKKTSIISKVCVGLVDESCADFSKGVFSPKEINLVRNSHASPMIFSEKIDLNKKRYDYKMAKNSSVDNMGCLSQGYESTDGAKPRGAKGAKGATMSVGDHLSVNSERPKARYHKPTLDSHNKIGTIKGVAKSRRNKLDKSTLSEQLSQSEIENNIPQMSKLFDGKSENLRASCNLSQALAQRPFKKSFSKAPKSINQKVTKAVSIDIEPFNGVTE</sequence>
<feature type="coiled-coil region" evidence="1">
    <location>
        <begin position="195"/>
        <end position="222"/>
    </location>
</feature>
<feature type="region of interest" description="Disordered" evidence="2">
    <location>
        <begin position="36"/>
        <end position="76"/>
    </location>
</feature>
<reference evidence="3" key="1">
    <citation type="submission" date="2023-07" db="EMBL/GenBank/DDBJ databases">
        <authorList>
            <consortium name="AG Swart"/>
            <person name="Singh M."/>
            <person name="Singh A."/>
            <person name="Seah K."/>
            <person name="Emmerich C."/>
        </authorList>
    </citation>
    <scope>NUCLEOTIDE SEQUENCE</scope>
    <source>
        <strain evidence="3">DP1</strain>
    </source>
</reference>
<dbReference type="Proteomes" id="UP001295684">
    <property type="component" value="Unassembled WGS sequence"/>
</dbReference>
<dbReference type="EMBL" id="CAMPGE010003361">
    <property type="protein sequence ID" value="CAI2362194.1"/>
    <property type="molecule type" value="Genomic_DNA"/>
</dbReference>
<protein>
    <submittedName>
        <fullName evidence="3">Uncharacterized protein</fullName>
    </submittedName>
</protein>
<name>A0AAD1UB28_EUPCR</name>
<evidence type="ECO:0000313" key="3">
    <source>
        <dbReference type="EMBL" id="CAI2362194.1"/>
    </source>
</evidence>
<comment type="caution">
    <text evidence="3">The sequence shown here is derived from an EMBL/GenBank/DDBJ whole genome shotgun (WGS) entry which is preliminary data.</text>
</comment>
<gene>
    <name evidence="3" type="ORF">ECRASSUSDP1_LOCUS3516</name>
</gene>
<evidence type="ECO:0000256" key="1">
    <source>
        <dbReference type="SAM" id="Coils"/>
    </source>
</evidence>
<organism evidence="3 4">
    <name type="scientific">Euplotes crassus</name>
    <dbReference type="NCBI Taxonomy" id="5936"/>
    <lineage>
        <taxon>Eukaryota</taxon>
        <taxon>Sar</taxon>
        <taxon>Alveolata</taxon>
        <taxon>Ciliophora</taxon>
        <taxon>Intramacronucleata</taxon>
        <taxon>Spirotrichea</taxon>
        <taxon>Hypotrichia</taxon>
        <taxon>Euplotida</taxon>
        <taxon>Euplotidae</taxon>
        <taxon>Moneuplotes</taxon>
    </lineage>
</organism>
<dbReference type="AlphaFoldDB" id="A0AAD1UB28"/>
<evidence type="ECO:0000256" key="2">
    <source>
        <dbReference type="SAM" id="MobiDB-lite"/>
    </source>
</evidence>
<accession>A0AAD1UB28</accession>
<feature type="compositionally biased region" description="Basic residues" evidence="2">
    <location>
        <begin position="36"/>
        <end position="45"/>
    </location>
</feature>
<keyword evidence="4" id="KW-1185">Reference proteome</keyword>
<evidence type="ECO:0000313" key="4">
    <source>
        <dbReference type="Proteomes" id="UP001295684"/>
    </source>
</evidence>
<feature type="compositionally biased region" description="Polar residues" evidence="2">
    <location>
        <begin position="60"/>
        <end position="69"/>
    </location>
</feature>